<keyword evidence="1" id="KW-1133">Transmembrane helix</keyword>
<feature type="transmembrane region" description="Helical" evidence="1">
    <location>
        <begin position="65"/>
        <end position="84"/>
    </location>
</feature>
<feature type="transmembrane region" description="Helical" evidence="1">
    <location>
        <begin position="90"/>
        <end position="109"/>
    </location>
</feature>
<protein>
    <submittedName>
        <fullName evidence="2">Uncharacterized protein</fullName>
    </submittedName>
</protein>
<keyword evidence="3" id="KW-1185">Reference proteome</keyword>
<reference evidence="2" key="2">
    <citation type="submission" date="2023-06" db="EMBL/GenBank/DDBJ databases">
        <authorList>
            <consortium name="Lawrence Berkeley National Laboratory"/>
            <person name="Haridas S."/>
            <person name="Hensen N."/>
            <person name="Bonometti L."/>
            <person name="Westerberg I."/>
            <person name="Brannstrom I.O."/>
            <person name="Guillou S."/>
            <person name="Cros-Aarteil S."/>
            <person name="Calhoun S."/>
            <person name="Kuo A."/>
            <person name="Mondo S."/>
            <person name="Pangilinan J."/>
            <person name="Riley R."/>
            <person name="LaButti K."/>
            <person name="Andreopoulos B."/>
            <person name="Lipzen A."/>
            <person name="Chen C."/>
            <person name="Yanf M."/>
            <person name="Daum C."/>
            <person name="Ng V."/>
            <person name="Clum A."/>
            <person name="Steindorff A."/>
            <person name="Ohm R."/>
            <person name="Martin F."/>
            <person name="Silar P."/>
            <person name="Natvig D."/>
            <person name="Lalanne C."/>
            <person name="Gautier V."/>
            <person name="Ament-velasquez S.L."/>
            <person name="Kruys A."/>
            <person name="Hutchinson M.I."/>
            <person name="Powell A.J."/>
            <person name="Barry K."/>
            <person name="Miller A.N."/>
            <person name="Grigoriev I.V."/>
            <person name="Debuchy R."/>
            <person name="Gladieux P."/>
            <person name="Thoren M.H."/>
            <person name="Johannesson H."/>
        </authorList>
    </citation>
    <scope>NUCLEOTIDE SEQUENCE</scope>
    <source>
        <strain evidence="2">CBS 232.78</strain>
    </source>
</reference>
<dbReference type="Proteomes" id="UP001285441">
    <property type="component" value="Unassembled WGS sequence"/>
</dbReference>
<dbReference type="EMBL" id="JAULSW010000007">
    <property type="protein sequence ID" value="KAK3374711.1"/>
    <property type="molecule type" value="Genomic_DNA"/>
</dbReference>
<dbReference type="AlphaFoldDB" id="A0AAE0N8I4"/>
<gene>
    <name evidence="2" type="ORF">B0H63DRAFT_452551</name>
</gene>
<sequence length="120" mass="12676">MSCMAHHSPLRTSFFCGHCARAGHLTAPSAAGASGAAAGGKVGWAGLRRAWLRVKKKPPVWARGVLRWVVLAGGLSASIVGCLWTTPFWWAAVGVVGTFVALYVICWFLEGCPAGFFTEA</sequence>
<evidence type="ECO:0000313" key="3">
    <source>
        <dbReference type="Proteomes" id="UP001285441"/>
    </source>
</evidence>
<comment type="caution">
    <text evidence="2">The sequence shown here is derived from an EMBL/GenBank/DDBJ whole genome shotgun (WGS) entry which is preliminary data.</text>
</comment>
<evidence type="ECO:0000256" key="1">
    <source>
        <dbReference type="SAM" id="Phobius"/>
    </source>
</evidence>
<accession>A0AAE0N8I4</accession>
<organism evidence="2 3">
    <name type="scientific">Podospora didyma</name>
    <dbReference type="NCBI Taxonomy" id="330526"/>
    <lineage>
        <taxon>Eukaryota</taxon>
        <taxon>Fungi</taxon>
        <taxon>Dikarya</taxon>
        <taxon>Ascomycota</taxon>
        <taxon>Pezizomycotina</taxon>
        <taxon>Sordariomycetes</taxon>
        <taxon>Sordariomycetidae</taxon>
        <taxon>Sordariales</taxon>
        <taxon>Podosporaceae</taxon>
        <taxon>Podospora</taxon>
    </lineage>
</organism>
<reference evidence="2" key="1">
    <citation type="journal article" date="2023" name="Mol. Phylogenet. Evol.">
        <title>Genome-scale phylogeny and comparative genomics of the fungal order Sordariales.</title>
        <authorList>
            <person name="Hensen N."/>
            <person name="Bonometti L."/>
            <person name="Westerberg I."/>
            <person name="Brannstrom I.O."/>
            <person name="Guillou S."/>
            <person name="Cros-Aarteil S."/>
            <person name="Calhoun S."/>
            <person name="Haridas S."/>
            <person name="Kuo A."/>
            <person name="Mondo S."/>
            <person name="Pangilinan J."/>
            <person name="Riley R."/>
            <person name="LaButti K."/>
            <person name="Andreopoulos B."/>
            <person name="Lipzen A."/>
            <person name="Chen C."/>
            <person name="Yan M."/>
            <person name="Daum C."/>
            <person name="Ng V."/>
            <person name="Clum A."/>
            <person name="Steindorff A."/>
            <person name="Ohm R.A."/>
            <person name="Martin F."/>
            <person name="Silar P."/>
            <person name="Natvig D.O."/>
            <person name="Lalanne C."/>
            <person name="Gautier V."/>
            <person name="Ament-Velasquez S.L."/>
            <person name="Kruys A."/>
            <person name="Hutchinson M.I."/>
            <person name="Powell A.J."/>
            <person name="Barry K."/>
            <person name="Miller A.N."/>
            <person name="Grigoriev I.V."/>
            <person name="Debuchy R."/>
            <person name="Gladieux P."/>
            <person name="Hiltunen Thoren M."/>
            <person name="Johannesson H."/>
        </authorList>
    </citation>
    <scope>NUCLEOTIDE SEQUENCE</scope>
    <source>
        <strain evidence="2">CBS 232.78</strain>
    </source>
</reference>
<keyword evidence="1" id="KW-0472">Membrane</keyword>
<evidence type="ECO:0000313" key="2">
    <source>
        <dbReference type="EMBL" id="KAK3374711.1"/>
    </source>
</evidence>
<name>A0AAE0N8I4_9PEZI</name>
<keyword evidence="1" id="KW-0812">Transmembrane</keyword>
<proteinExistence type="predicted"/>